<dbReference type="PROSITE" id="PS50105">
    <property type="entry name" value="SAM_DOMAIN"/>
    <property type="match status" value="1"/>
</dbReference>
<dbReference type="Pfam" id="PF14604">
    <property type="entry name" value="SH3_9"/>
    <property type="match status" value="1"/>
</dbReference>
<dbReference type="AlphaFoldDB" id="A0A2P7ZUF9"/>
<feature type="domain" description="SH3" evidence="4">
    <location>
        <begin position="13"/>
        <end position="77"/>
    </location>
</feature>
<accession>A0A2P7ZUF9</accession>
<feature type="compositionally biased region" description="Low complexity" evidence="3">
    <location>
        <begin position="430"/>
        <end position="439"/>
    </location>
</feature>
<dbReference type="CDD" id="cd09535">
    <property type="entry name" value="SAM_BOI-like_fungal"/>
    <property type="match status" value="1"/>
</dbReference>
<dbReference type="SMART" id="SM00233">
    <property type="entry name" value="PH"/>
    <property type="match status" value="1"/>
</dbReference>
<evidence type="ECO:0000256" key="3">
    <source>
        <dbReference type="SAM" id="MobiDB-lite"/>
    </source>
</evidence>
<keyword evidence="1 2" id="KW-0728">SH3 domain</keyword>
<dbReference type="SMART" id="SM00326">
    <property type="entry name" value="SH3"/>
    <property type="match status" value="1"/>
</dbReference>
<dbReference type="SUPFAM" id="SSF47769">
    <property type="entry name" value="SAM/Pointed domain"/>
    <property type="match status" value="1"/>
</dbReference>
<feature type="compositionally biased region" description="Polar residues" evidence="3">
    <location>
        <begin position="105"/>
        <end position="116"/>
    </location>
</feature>
<dbReference type="EMBL" id="NHZQ01000121">
    <property type="protein sequence ID" value="PSK51842.1"/>
    <property type="molecule type" value="Genomic_DNA"/>
</dbReference>
<reference evidence="7 8" key="1">
    <citation type="submission" date="2017-05" db="EMBL/GenBank/DDBJ databases">
        <title>Draft genome sequence of Elsinoe australis.</title>
        <authorList>
            <person name="Cheng Q."/>
        </authorList>
    </citation>
    <scope>NUCLEOTIDE SEQUENCE [LARGE SCALE GENOMIC DNA]</scope>
    <source>
        <strain evidence="7 8">NL1</strain>
    </source>
</reference>
<dbReference type="STRING" id="40998.A0A2P7ZUF9"/>
<gene>
    <name evidence="7" type="ORF">B9Z65_3109</name>
</gene>
<evidence type="ECO:0000259" key="6">
    <source>
        <dbReference type="PROSITE" id="PS50105"/>
    </source>
</evidence>
<feature type="region of interest" description="Disordered" evidence="3">
    <location>
        <begin position="314"/>
        <end position="550"/>
    </location>
</feature>
<evidence type="ECO:0000256" key="1">
    <source>
        <dbReference type="ARBA" id="ARBA00022443"/>
    </source>
</evidence>
<evidence type="ECO:0000313" key="7">
    <source>
        <dbReference type="EMBL" id="PSK51842.1"/>
    </source>
</evidence>
<feature type="region of interest" description="Disordered" evidence="3">
    <location>
        <begin position="858"/>
        <end position="938"/>
    </location>
</feature>
<dbReference type="InterPro" id="IPR013761">
    <property type="entry name" value="SAM/pointed_sf"/>
</dbReference>
<dbReference type="Proteomes" id="UP000243723">
    <property type="component" value="Unassembled WGS sequence"/>
</dbReference>
<feature type="domain" description="SAM" evidence="6">
    <location>
        <begin position="204"/>
        <end position="270"/>
    </location>
</feature>
<feature type="region of interest" description="Disordered" evidence="3">
    <location>
        <begin position="77"/>
        <end position="133"/>
    </location>
</feature>
<dbReference type="PROSITE" id="PS50002">
    <property type="entry name" value="SH3"/>
    <property type="match status" value="1"/>
</dbReference>
<dbReference type="PANTHER" id="PTHR12092:SF16">
    <property type="entry name" value="PH DOMAIN-CONTAINING PROTEIN"/>
    <property type="match status" value="1"/>
</dbReference>
<proteinExistence type="predicted"/>
<dbReference type="Gene3D" id="2.30.29.30">
    <property type="entry name" value="Pleckstrin-homology domain (PH domain)/Phosphotyrosine-binding domain (PTB)"/>
    <property type="match status" value="1"/>
</dbReference>
<dbReference type="PROSITE" id="PS50003">
    <property type="entry name" value="PH_DOMAIN"/>
    <property type="match status" value="1"/>
</dbReference>
<dbReference type="InterPro" id="IPR037370">
    <property type="entry name" value="Pleckstrin"/>
</dbReference>
<feature type="compositionally biased region" description="Basic and acidic residues" evidence="3">
    <location>
        <begin position="90"/>
        <end position="104"/>
    </location>
</feature>
<dbReference type="SUPFAM" id="SSF50729">
    <property type="entry name" value="PH domain-like"/>
    <property type="match status" value="1"/>
</dbReference>
<dbReference type="GO" id="GO:0005886">
    <property type="term" value="C:plasma membrane"/>
    <property type="evidence" value="ECO:0007669"/>
    <property type="project" value="TreeGrafter"/>
</dbReference>
<comment type="caution">
    <text evidence="7">The sequence shown here is derived from an EMBL/GenBank/DDBJ whole genome shotgun (WGS) entry which is preliminary data.</text>
</comment>
<dbReference type="Gene3D" id="1.10.150.50">
    <property type="entry name" value="Transcription Factor, Ets-1"/>
    <property type="match status" value="1"/>
</dbReference>
<feature type="compositionally biased region" description="Basic and acidic residues" evidence="3">
    <location>
        <begin position="927"/>
        <end position="938"/>
    </location>
</feature>
<dbReference type="SUPFAM" id="SSF50044">
    <property type="entry name" value="SH3-domain"/>
    <property type="match status" value="1"/>
</dbReference>
<organism evidence="7 8">
    <name type="scientific">Elsinoe australis</name>
    <dbReference type="NCBI Taxonomy" id="40998"/>
    <lineage>
        <taxon>Eukaryota</taxon>
        <taxon>Fungi</taxon>
        <taxon>Dikarya</taxon>
        <taxon>Ascomycota</taxon>
        <taxon>Pezizomycotina</taxon>
        <taxon>Dothideomycetes</taxon>
        <taxon>Dothideomycetidae</taxon>
        <taxon>Myriangiales</taxon>
        <taxon>Elsinoaceae</taxon>
        <taxon>Elsinoe</taxon>
    </lineage>
</organism>
<name>A0A2P7ZUF9_9PEZI</name>
<feature type="compositionally biased region" description="Basic and acidic residues" evidence="3">
    <location>
        <begin position="627"/>
        <end position="636"/>
    </location>
</feature>
<dbReference type="CDD" id="cd13316">
    <property type="entry name" value="PH_Boi"/>
    <property type="match status" value="1"/>
</dbReference>
<evidence type="ECO:0000256" key="2">
    <source>
        <dbReference type="PROSITE-ProRule" id="PRU00192"/>
    </source>
</evidence>
<dbReference type="InterPro" id="IPR036028">
    <property type="entry name" value="SH3-like_dom_sf"/>
</dbReference>
<dbReference type="InterPro" id="IPR035551">
    <property type="entry name" value="Boi1/2_SH3"/>
</dbReference>
<protein>
    <recommendedName>
        <fullName evidence="9">Protein BOI2</fullName>
    </recommendedName>
</protein>
<dbReference type="PANTHER" id="PTHR12092">
    <property type="entry name" value="PLECKSTRIN"/>
    <property type="match status" value="1"/>
</dbReference>
<evidence type="ECO:0000313" key="8">
    <source>
        <dbReference type="Proteomes" id="UP000243723"/>
    </source>
</evidence>
<sequence>MAARQGTDPQQVPPGSMLIVIHDFVARSPDELSLTKGDRIELIERDDDFGDGWFLGKHLTNGNTGLFPEVYTRPAPKGVSAAGSSGMSKVEQEPQQRAGSEDFSVKNSAQQSTDNARLSAPESMHSASMVASQNPVMNETLDVIKEHINDMNTPRQSLNRGPSHDSASVYAPSHSTDPRASYIRGHETDEEDSPLHTEQEILTWTPARVAEYLEDKGVEKQHCDVFREQEISGEVLLNMEQSSVFIKEFDLGSVGRRLKTWQKVRALQDEVRASSIQNVPRSVSNYSAGGDESIDGALVDPARQRSSSMASANFLSPNMQQGQKMQTGSAVRSNTIPYPTQSYSPQQGSPLTGRPDSGAPRPSAHSIRTMQHSRRHSSLGSDISAQRVMLPPGAQAPVPSGKVSHERTRSSSGFDPAQAKRASKFGHGYSLSSSSQISQAPADWGLGPMGSPQNDLDRGYFSGNEVDKRNNRRSVLQKKPIASASHSRNPSESTDNIRASYQSQPKVDSPLSPAIQNNGLFSKMKGNRSASSPKTFGKTFPNGPTSPVVTRLDYDQRSPALNGSEASSAGQSPSAGTFSFFSKPKVTGLRVASDNVTTPSQANSTTKPSPLNSPTRTGSTTPSTESRSIDHAKSDPSRLSTGSSQGLQQPPVTVLPAPRTRPRARSKKFTSAYTRGLEKKSPRDQIIGSDYSGWMKKKSASLVGTWKPRLFVLRGRRLSYYYSENDTEEKGLIDISGHRVLPAENDRMTGLHATLTGAKSPQSATAAESGALTTSAAADLKAGKGGSLDSDEGLFIFKLVPPRQGMSKAVNFTKPVVHYFAVGSRQEGRLWMAALMKATIDYDASGKVTTSYNQPTISLKKARERRERPPALMEGENGRGAGLEEVEGDDGEGAGRMDSVGNALTGKGLGIGGLEDGEGDVQGGAEEEGRKEGAALVS</sequence>
<dbReference type="CDD" id="cd11886">
    <property type="entry name" value="SH3_BOI"/>
    <property type="match status" value="1"/>
</dbReference>
<dbReference type="OrthoDB" id="73680at2759"/>
<feature type="compositionally biased region" description="Polar residues" evidence="3">
    <location>
        <begin position="637"/>
        <end position="651"/>
    </location>
</feature>
<evidence type="ECO:0000259" key="4">
    <source>
        <dbReference type="PROSITE" id="PS50002"/>
    </source>
</evidence>
<keyword evidence="8" id="KW-1185">Reference proteome</keyword>
<dbReference type="InterPro" id="IPR001452">
    <property type="entry name" value="SH3_domain"/>
</dbReference>
<feature type="compositionally biased region" description="Polar residues" evidence="3">
    <location>
        <begin position="484"/>
        <end position="506"/>
    </location>
</feature>
<dbReference type="InterPro" id="IPR001849">
    <property type="entry name" value="PH_domain"/>
</dbReference>
<feature type="compositionally biased region" description="Low complexity" evidence="3">
    <location>
        <begin position="613"/>
        <end position="626"/>
    </location>
</feature>
<evidence type="ECO:0008006" key="9">
    <source>
        <dbReference type="Google" id="ProtNLM"/>
    </source>
</evidence>
<dbReference type="GO" id="GO:0030036">
    <property type="term" value="P:actin cytoskeleton organization"/>
    <property type="evidence" value="ECO:0007669"/>
    <property type="project" value="TreeGrafter"/>
</dbReference>
<evidence type="ECO:0000259" key="5">
    <source>
        <dbReference type="PROSITE" id="PS50003"/>
    </source>
</evidence>
<dbReference type="Gene3D" id="2.30.30.40">
    <property type="entry name" value="SH3 Domains"/>
    <property type="match status" value="1"/>
</dbReference>
<feature type="compositionally biased region" description="Polar residues" evidence="3">
    <location>
        <begin position="314"/>
        <end position="350"/>
    </location>
</feature>
<dbReference type="InterPro" id="IPR011993">
    <property type="entry name" value="PH-like_dom_sf"/>
</dbReference>
<dbReference type="Pfam" id="PF07647">
    <property type="entry name" value="SAM_2"/>
    <property type="match status" value="1"/>
</dbReference>
<dbReference type="InterPro" id="IPR001660">
    <property type="entry name" value="SAM"/>
</dbReference>
<feature type="region of interest" description="Disordered" evidence="3">
    <location>
        <begin position="594"/>
        <end position="681"/>
    </location>
</feature>
<feature type="region of interest" description="Disordered" evidence="3">
    <location>
        <begin position="152"/>
        <end position="196"/>
    </location>
</feature>
<feature type="compositionally biased region" description="Polar residues" evidence="3">
    <location>
        <begin position="594"/>
        <end position="612"/>
    </location>
</feature>
<dbReference type="Pfam" id="PF00169">
    <property type="entry name" value="PH"/>
    <property type="match status" value="1"/>
</dbReference>
<dbReference type="SMART" id="SM00454">
    <property type="entry name" value="SAM"/>
    <property type="match status" value="1"/>
</dbReference>
<feature type="domain" description="PH" evidence="5">
    <location>
        <begin position="688"/>
        <end position="840"/>
    </location>
</feature>
<dbReference type="FunFam" id="1.10.150.50:FF:000082">
    <property type="entry name" value="Polarized growth protein boi2"/>
    <property type="match status" value="1"/>
</dbReference>